<feature type="compositionally biased region" description="Basic and acidic residues" evidence="1">
    <location>
        <begin position="42"/>
        <end position="55"/>
    </location>
</feature>
<evidence type="ECO:0000313" key="3">
    <source>
        <dbReference type="Proteomes" id="UP000002899"/>
    </source>
</evidence>
<feature type="region of interest" description="Disordered" evidence="1">
    <location>
        <begin position="31"/>
        <end position="55"/>
    </location>
</feature>
<accession>A0A1N6LXC0</accession>
<name>A0A1N6LXC0_BABMR</name>
<dbReference type="AlphaFoldDB" id="A0A1N6LXC0"/>
<evidence type="ECO:0000256" key="1">
    <source>
        <dbReference type="SAM" id="MobiDB-lite"/>
    </source>
</evidence>
<reference evidence="2 3" key="2">
    <citation type="journal article" date="2013" name="PLoS ONE">
        <title>Whole genome mapping and re-organization of the nuclear and mitochondrial genomes of Babesia microti isolates.</title>
        <authorList>
            <person name="Cornillot E."/>
            <person name="Dassouli A."/>
            <person name="Garg A."/>
            <person name="Pachikara N."/>
            <person name="Randazzo S."/>
            <person name="Depoix D."/>
            <person name="Carcy B."/>
            <person name="Delbecq S."/>
            <person name="Frutos R."/>
            <person name="Silva J.C."/>
            <person name="Sutton R."/>
            <person name="Krause P.J."/>
            <person name="Mamoun C.B."/>
        </authorList>
    </citation>
    <scope>NUCLEOTIDE SEQUENCE [LARGE SCALE GENOMIC DNA]</scope>
    <source>
        <strain evidence="2 3">RI</strain>
    </source>
</reference>
<dbReference type="GeneID" id="24425673"/>
<proteinExistence type="predicted"/>
<dbReference type="Proteomes" id="UP000002899">
    <property type="component" value="Chromosome IV"/>
</dbReference>
<dbReference type="VEuPathDB" id="PiroplasmaDB:BmR1_04g05145"/>
<keyword evidence="3" id="KW-1185">Reference proteome</keyword>
<evidence type="ECO:0000313" key="2">
    <source>
        <dbReference type="EMBL" id="SIO73516.1"/>
    </source>
</evidence>
<protein>
    <submittedName>
        <fullName evidence="2">Uncharacterized protein</fullName>
    </submittedName>
</protein>
<gene>
    <name evidence="2" type="ORF">BmR1_04g05145</name>
</gene>
<reference evidence="2 3" key="3">
    <citation type="journal article" date="2016" name="Sci. Rep.">
        <title>Genome-wide diversity and gene expression profiling of Babesia microti isolates identify polymorphic genes that mediate host-pathogen interactions.</title>
        <authorList>
            <person name="Silva J.C."/>
            <person name="Cornillot E."/>
            <person name="McCracken C."/>
            <person name="Usmani-Brown S."/>
            <person name="Dwivedi A."/>
            <person name="Ifeonu O.O."/>
            <person name="Crabtree J."/>
            <person name="Gotia H.T."/>
            <person name="Virji A.Z."/>
            <person name="Reynes C."/>
            <person name="Colinge J."/>
            <person name="Kumar V."/>
            <person name="Lawres L."/>
            <person name="Pazzi J.E."/>
            <person name="Pablo J.V."/>
            <person name="Hung C."/>
            <person name="Brancato J."/>
            <person name="Kumari P."/>
            <person name="Orvis J."/>
            <person name="Tretina K."/>
            <person name="Chibucos M."/>
            <person name="Ott S."/>
            <person name="Sadzewicz L."/>
            <person name="Sengamalay N."/>
            <person name="Shetty A.C."/>
            <person name="Su Q."/>
            <person name="Tallon L."/>
            <person name="Fraser C.M."/>
            <person name="Frutos R."/>
            <person name="Molina D.M."/>
            <person name="Krause P.J."/>
            <person name="Ben Mamoun C."/>
        </authorList>
    </citation>
    <scope>NUCLEOTIDE SEQUENCE [LARGE SCALE GENOMIC DNA]</scope>
    <source>
        <strain evidence="2 3">RI</strain>
    </source>
</reference>
<sequence length="215" mass="24192">MSKVQSFFERRKKNAIKASFHMAAAVELTADSNLAEDEPMEEEKSEHEFNENTEWKVEEHTTIETVPIASAIALKLVKNNELGEATGDKNRSKVAWSRNNVEPVLAQKAEPEKKIWVPSFKNRMNTSNDANPNLLEASAMLANRKKETSNKKKVTKLTTATEVFDDSSTDKQVVKVKFDVFELLGPHAPTAKFKAHKVSHQLVADKYKGRPINQS</sequence>
<dbReference type="EMBL" id="LN871599">
    <property type="protein sequence ID" value="SIO73516.1"/>
    <property type="molecule type" value="Genomic_DNA"/>
</dbReference>
<reference evidence="2 3" key="1">
    <citation type="journal article" date="2012" name="Nucleic Acids Res.">
        <title>Sequencing of the smallest Apicomplexan genome from the human pathogen Babesia microti.</title>
        <authorList>
            <person name="Cornillot E."/>
            <person name="Hadj-Kaddour K."/>
            <person name="Dassouli A."/>
            <person name="Noel B."/>
            <person name="Ranwez V."/>
            <person name="Vacherie B."/>
            <person name="Augagneur Y."/>
            <person name="Bres V."/>
            <person name="Duclos A."/>
            <person name="Randazzo S."/>
            <person name="Carcy B."/>
            <person name="Debierre-Grockiego F."/>
            <person name="Delbecq S."/>
            <person name="Moubri-Menage K."/>
            <person name="Shams-Eldin H."/>
            <person name="Usmani-Brown S."/>
            <person name="Bringaud F."/>
            <person name="Wincker P."/>
            <person name="Vivares C.P."/>
            <person name="Schwarz R.T."/>
            <person name="Schetters T.P."/>
            <person name="Krause P.J."/>
            <person name="Gorenflot A."/>
            <person name="Berry V."/>
            <person name="Barbe V."/>
            <person name="Ben Mamoun C."/>
        </authorList>
    </citation>
    <scope>NUCLEOTIDE SEQUENCE [LARGE SCALE GENOMIC DNA]</scope>
    <source>
        <strain evidence="2 3">RI</strain>
    </source>
</reference>
<dbReference type="RefSeq" id="XP_012649635.2">
    <property type="nucleotide sequence ID" value="XM_012794181.2"/>
</dbReference>
<organism evidence="2 3">
    <name type="scientific">Babesia microti (strain RI)</name>
    <dbReference type="NCBI Taxonomy" id="1133968"/>
    <lineage>
        <taxon>Eukaryota</taxon>
        <taxon>Sar</taxon>
        <taxon>Alveolata</taxon>
        <taxon>Apicomplexa</taxon>
        <taxon>Aconoidasida</taxon>
        <taxon>Piroplasmida</taxon>
        <taxon>Babesiidae</taxon>
        <taxon>Babesia</taxon>
    </lineage>
</organism>
<dbReference type="KEGG" id="bmic:BmR1_04g05145"/>